<dbReference type="EMBL" id="JANGAC010000012">
    <property type="protein sequence ID" value="MCQ4924351.1"/>
    <property type="molecule type" value="Genomic_DNA"/>
</dbReference>
<keyword evidence="2" id="KW-0812">Transmembrane</keyword>
<proteinExistence type="inferred from homology"/>
<dbReference type="PANTHER" id="PTHR22911:SF137">
    <property type="entry name" value="SOLUTE CARRIER FAMILY 35 MEMBER G2-RELATED"/>
    <property type="match status" value="1"/>
</dbReference>
<evidence type="ECO:0000259" key="3">
    <source>
        <dbReference type="Pfam" id="PF00892"/>
    </source>
</evidence>
<feature type="transmembrane region" description="Helical" evidence="2">
    <location>
        <begin position="279"/>
        <end position="296"/>
    </location>
</feature>
<evidence type="ECO:0000256" key="1">
    <source>
        <dbReference type="ARBA" id="ARBA00007362"/>
    </source>
</evidence>
<feature type="transmembrane region" description="Helical" evidence="2">
    <location>
        <begin position="227"/>
        <end position="245"/>
    </location>
</feature>
<feature type="transmembrane region" description="Helical" evidence="2">
    <location>
        <begin position="251"/>
        <end position="272"/>
    </location>
</feature>
<keyword evidence="2" id="KW-1133">Transmembrane helix</keyword>
<feature type="domain" description="EamA" evidence="3">
    <location>
        <begin position="2"/>
        <end position="133"/>
    </location>
</feature>
<evidence type="ECO:0000313" key="5">
    <source>
        <dbReference type="Proteomes" id="UP001524478"/>
    </source>
</evidence>
<dbReference type="PANTHER" id="PTHR22911">
    <property type="entry name" value="ACYL-MALONYL CONDENSING ENZYME-RELATED"/>
    <property type="match status" value="1"/>
</dbReference>
<comment type="similarity">
    <text evidence="1">Belongs to the EamA transporter family.</text>
</comment>
<sequence>MWFIFALISVVSWGIADLFYKMGTDPKDKYSHLKIVIMVGLVMGIHGFGYMIFNKISYNPINIIRYIPVTSMYILSMTIGYMGLRYIELSISSPLGNSSGAVAALLTFVFLGETMNTLQFSAVAIISVGMIILGFLERKENIIQNRVENRSVDNKYTISTMAIVFPILYCIIDGIGTFADAFYLDRVLTEAEANLSYEFTFMIVGIIAFIYLNFVKKESLSFGREKIKLYAAMFETLGQFFYVFAMAQNSIVTAPLVASYSIVSVVLSRIFLKEKLSKIQYAVIAAIMISIGILGME</sequence>
<protein>
    <submittedName>
        <fullName evidence="4">EamA family transporter</fullName>
    </submittedName>
</protein>
<reference evidence="4 5" key="1">
    <citation type="submission" date="2022-06" db="EMBL/GenBank/DDBJ databases">
        <title>Isolation of gut microbiota from human fecal samples.</title>
        <authorList>
            <person name="Pamer E.G."/>
            <person name="Barat B."/>
            <person name="Waligurski E."/>
            <person name="Medina S."/>
            <person name="Paddock L."/>
            <person name="Mostad J."/>
        </authorList>
    </citation>
    <scope>NUCLEOTIDE SEQUENCE [LARGE SCALE GENOMIC DNA]</scope>
    <source>
        <strain evidence="4 5">DFI.7.95</strain>
    </source>
</reference>
<accession>A0ABT1SCZ5</accession>
<dbReference type="Pfam" id="PF00892">
    <property type="entry name" value="EamA"/>
    <property type="match status" value="2"/>
</dbReference>
<evidence type="ECO:0000256" key="2">
    <source>
        <dbReference type="SAM" id="Phobius"/>
    </source>
</evidence>
<feature type="transmembrane region" description="Helical" evidence="2">
    <location>
        <begin position="118"/>
        <end position="136"/>
    </location>
</feature>
<dbReference type="Proteomes" id="UP001524478">
    <property type="component" value="Unassembled WGS sequence"/>
</dbReference>
<feature type="transmembrane region" description="Helical" evidence="2">
    <location>
        <begin position="199"/>
        <end position="215"/>
    </location>
</feature>
<feature type="transmembrane region" description="Helical" evidence="2">
    <location>
        <begin position="156"/>
        <end position="179"/>
    </location>
</feature>
<gene>
    <name evidence="4" type="ORF">NE686_14705</name>
</gene>
<dbReference type="RefSeq" id="WP_256312104.1">
    <property type="nucleotide sequence ID" value="NZ_JANGAC010000012.1"/>
</dbReference>
<dbReference type="SUPFAM" id="SSF103481">
    <property type="entry name" value="Multidrug resistance efflux transporter EmrE"/>
    <property type="match status" value="2"/>
</dbReference>
<feature type="transmembrane region" description="Helical" evidence="2">
    <location>
        <begin position="35"/>
        <end position="53"/>
    </location>
</feature>
<feature type="transmembrane region" description="Helical" evidence="2">
    <location>
        <begin position="65"/>
        <end position="83"/>
    </location>
</feature>
<name>A0ABT1SCZ5_9FIRM</name>
<feature type="transmembrane region" description="Helical" evidence="2">
    <location>
        <begin position="6"/>
        <end position="23"/>
    </location>
</feature>
<dbReference type="InterPro" id="IPR037185">
    <property type="entry name" value="EmrE-like"/>
</dbReference>
<evidence type="ECO:0000313" key="4">
    <source>
        <dbReference type="EMBL" id="MCQ4924351.1"/>
    </source>
</evidence>
<keyword evidence="2" id="KW-0472">Membrane</keyword>
<keyword evidence="5" id="KW-1185">Reference proteome</keyword>
<comment type="caution">
    <text evidence="4">The sequence shown here is derived from an EMBL/GenBank/DDBJ whole genome shotgun (WGS) entry which is preliminary data.</text>
</comment>
<organism evidence="4 5">
    <name type="scientific">Tissierella carlieri</name>
    <dbReference type="NCBI Taxonomy" id="689904"/>
    <lineage>
        <taxon>Bacteria</taxon>
        <taxon>Bacillati</taxon>
        <taxon>Bacillota</taxon>
        <taxon>Tissierellia</taxon>
        <taxon>Tissierellales</taxon>
        <taxon>Tissierellaceae</taxon>
        <taxon>Tissierella</taxon>
    </lineage>
</organism>
<dbReference type="InterPro" id="IPR000620">
    <property type="entry name" value="EamA_dom"/>
</dbReference>
<feature type="domain" description="EamA" evidence="3">
    <location>
        <begin position="199"/>
        <end position="294"/>
    </location>
</feature>